<gene>
    <name evidence="8" type="ORF">HK103_004072</name>
</gene>
<name>A0AAD5UHA7_9FUNG</name>
<evidence type="ECO:0000256" key="4">
    <source>
        <dbReference type="ARBA" id="ARBA00023787"/>
    </source>
</evidence>
<organism evidence="8 9">
    <name type="scientific">Boothiomyces macroporosus</name>
    <dbReference type="NCBI Taxonomy" id="261099"/>
    <lineage>
        <taxon>Eukaryota</taxon>
        <taxon>Fungi</taxon>
        <taxon>Fungi incertae sedis</taxon>
        <taxon>Chytridiomycota</taxon>
        <taxon>Chytridiomycota incertae sedis</taxon>
        <taxon>Chytridiomycetes</taxon>
        <taxon>Rhizophydiales</taxon>
        <taxon>Terramycetaceae</taxon>
        <taxon>Boothiomyces</taxon>
    </lineage>
</organism>
<reference evidence="8" key="1">
    <citation type="submission" date="2020-05" db="EMBL/GenBank/DDBJ databases">
        <title>Phylogenomic resolution of chytrid fungi.</title>
        <authorList>
            <person name="Stajich J.E."/>
            <person name="Amses K."/>
            <person name="Simmons R."/>
            <person name="Seto K."/>
            <person name="Myers J."/>
            <person name="Bonds A."/>
            <person name="Quandt C.A."/>
            <person name="Barry K."/>
            <person name="Liu P."/>
            <person name="Grigoriev I."/>
            <person name="Longcore J.E."/>
            <person name="James T.Y."/>
        </authorList>
    </citation>
    <scope>NUCLEOTIDE SEQUENCE</scope>
    <source>
        <strain evidence="8">PLAUS21</strain>
    </source>
</reference>
<evidence type="ECO:0000256" key="7">
    <source>
        <dbReference type="ARBA" id="ARBA00032129"/>
    </source>
</evidence>
<evidence type="ECO:0000256" key="6">
    <source>
        <dbReference type="ARBA" id="ARBA00032058"/>
    </source>
</evidence>
<sequence>MCKKTIQAIKNLDLNKISVYLIIKDIRDLNVINFNLNNVFIDPELQFFKILGDGELRKMPMIQLLHPKLISNAIRARYEGFLDSPQNSENRILGGAILVSDAGEIVYKYVEGVAGDQPNLKVKDEKDHVDFDRKKVLVDKTMEFFKVLGDGECRIMPISQCDRPQVTTDDLLAQGHCLFIVLRTPNCPLCKKTVKEYNVNVYVILKDKIDAHHLDYEKEKIFIDAQYSFYKFLGDENGQVRMIPPLKLLTPGPIKEYIKAYYEGFRNTEHLSDNMVLGGTILVSNQKEVLYQFSEPLPGYQPDLNRIVNDCRALKGQETAEQDFNVAFSSDNLLSLGIDFSRIG</sequence>
<dbReference type="Proteomes" id="UP001210925">
    <property type="component" value="Unassembled WGS sequence"/>
</dbReference>
<keyword evidence="2" id="KW-0963">Cytoplasm</keyword>
<accession>A0AAD5UHA7</accession>
<dbReference type="InterPro" id="IPR032801">
    <property type="entry name" value="PXL2A/B/C"/>
</dbReference>
<dbReference type="GO" id="GO:0005737">
    <property type="term" value="C:cytoplasm"/>
    <property type="evidence" value="ECO:0007669"/>
    <property type="project" value="UniProtKB-SubCell"/>
</dbReference>
<dbReference type="PANTHER" id="PTHR28630:SF31">
    <property type="entry name" value="PEROXIREDOXIN-LIKE 2A"/>
    <property type="match status" value="1"/>
</dbReference>
<evidence type="ECO:0000313" key="9">
    <source>
        <dbReference type="Proteomes" id="UP001210925"/>
    </source>
</evidence>
<comment type="caution">
    <text evidence="8">The sequence shown here is derived from an EMBL/GenBank/DDBJ whole genome shotgun (WGS) entry which is preliminary data.</text>
</comment>
<evidence type="ECO:0000256" key="5">
    <source>
        <dbReference type="ARBA" id="ARBA00023849"/>
    </source>
</evidence>
<evidence type="ECO:0000256" key="3">
    <source>
        <dbReference type="ARBA" id="ARBA00023284"/>
    </source>
</evidence>
<keyword evidence="9" id="KW-1185">Reference proteome</keyword>
<evidence type="ECO:0000256" key="1">
    <source>
        <dbReference type="ARBA" id="ARBA00004496"/>
    </source>
</evidence>
<keyword evidence="3" id="KW-0676">Redox-active center</keyword>
<comment type="similarity">
    <text evidence="4">Belongs to the peroxiredoxin-like PRXL2 family. PRXL2A subfamily.</text>
</comment>
<dbReference type="PANTHER" id="PTHR28630">
    <property type="match status" value="1"/>
</dbReference>
<evidence type="ECO:0000256" key="2">
    <source>
        <dbReference type="ARBA" id="ARBA00022490"/>
    </source>
</evidence>
<comment type="subcellular location">
    <subcellularLocation>
        <location evidence="1">Cytoplasm</location>
    </subcellularLocation>
</comment>
<proteinExistence type="inferred from homology"/>
<evidence type="ECO:0000313" key="8">
    <source>
        <dbReference type="EMBL" id="KAJ3258079.1"/>
    </source>
</evidence>
<dbReference type="AlphaFoldDB" id="A0AAD5UHA7"/>
<dbReference type="EMBL" id="JADGKB010000031">
    <property type="protein sequence ID" value="KAJ3258079.1"/>
    <property type="molecule type" value="Genomic_DNA"/>
</dbReference>
<protein>
    <recommendedName>
        <fullName evidence="5">Peroxiredoxin-like 2A</fullName>
    </recommendedName>
    <alternativeName>
        <fullName evidence="7">Peroxiredoxin-like 2 activated in M-CSF stimulated monocytes</fullName>
    </alternativeName>
    <alternativeName>
        <fullName evidence="6">Redox-regulatory protein FAM213A</fullName>
    </alternativeName>
</protein>